<accession>A0A517QTA7</accession>
<proteinExistence type="predicted"/>
<sequence>MENKPDSNIVFPTQSAAAKYFGINRRTFCDWLAQGCPGKPKRYDLQEICRWMVSIRRYGRW</sequence>
<dbReference type="KEGG" id="tpol:Mal48_40900"/>
<dbReference type="OrthoDB" id="5875302at2"/>
<organism evidence="1 2">
    <name type="scientific">Thalassoglobus polymorphus</name>
    <dbReference type="NCBI Taxonomy" id="2527994"/>
    <lineage>
        <taxon>Bacteria</taxon>
        <taxon>Pseudomonadati</taxon>
        <taxon>Planctomycetota</taxon>
        <taxon>Planctomycetia</taxon>
        <taxon>Planctomycetales</taxon>
        <taxon>Planctomycetaceae</taxon>
        <taxon>Thalassoglobus</taxon>
    </lineage>
</organism>
<dbReference type="EMBL" id="CP036267">
    <property type="protein sequence ID" value="QDT34818.1"/>
    <property type="molecule type" value="Genomic_DNA"/>
</dbReference>
<dbReference type="InterPro" id="IPR009061">
    <property type="entry name" value="DNA-bd_dom_put_sf"/>
</dbReference>
<dbReference type="RefSeq" id="WP_145203363.1">
    <property type="nucleotide sequence ID" value="NZ_CP036267.1"/>
</dbReference>
<dbReference type="Proteomes" id="UP000315724">
    <property type="component" value="Chromosome"/>
</dbReference>
<evidence type="ECO:0000313" key="1">
    <source>
        <dbReference type="EMBL" id="QDT34818.1"/>
    </source>
</evidence>
<name>A0A517QTA7_9PLAN</name>
<dbReference type="AlphaFoldDB" id="A0A517QTA7"/>
<keyword evidence="2" id="KW-1185">Reference proteome</keyword>
<evidence type="ECO:0008006" key="3">
    <source>
        <dbReference type="Google" id="ProtNLM"/>
    </source>
</evidence>
<reference evidence="1 2" key="1">
    <citation type="submission" date="2019-02" db="EMBL/GenBank/DDBJ databases">
        <title>Deep-cultivation of Planctomycetes and their phenomic and genomic characterization uncovers novel biology.</title>
        <authorList>
            <person name="Wiegand S."/>
            <person name="Jogler M."/>
            <person name="Boedeker C."/>
            <person name="Pinto D."/>
            <person name="Vollmers J."/>
            <person name="Rivas-Marin E."/>
            <person name="Kohn T."/>
            <person name="Peeters S.H."/>
            <person name="Heuer A."/>
            <person name="Rast P."/>
            <person name="Oberbeckmann S."/>
            <person name="Bunk B."/>
            <person name="Jeske O."/>
            <person name="Meyerdierks A."/>
            <person name="Storesund J.E."/>
            <person name="Kallscheuer N."/>
            <person name="Luecker S."/>
            <person name="Lage O.M."/>
            <person name="Pohl T."/>
            <person name="Merkel B.J."/>
            <person name="Hornburger P."/>
            <person name="Mueller R.-W."/>
            <person name="Bruemmer F."/>
            <person name="Labrenz M."/>
            <person name="Spormann A.M."/>
            <person name="Op den Camp H."/>
            <person name="Overmann J."/>
            <person name="Amann R."/>
            <person name="Jetten M.S.M."/>
            <person name="Mascher T."/>
            <person name="Medema M.H."/>
            <person name="Devos D.P."/>
            <person name="Kaster A.-K."/>
            <person name="Ovreas L."/>
            <person name="Rohde M."/>
            <person name="Galperin M.Y."/>
            <person name="Jogler C."/>
        </authorList>
    </citation>
    <scope>NUCLEOTIDE SEQUENCE [LARGE SCALE GENOMIC DNA]</scope>
    <source>
        <strain evidence="1 2">Mal48</strain>
    </source>
</reference>
<dbReference type="Gene3D" id="1.10.10.10">
    <property type="entry name" value="Winged helix-like DNA-binding domain superfamily/Winged helix DNA-binding domain"/>
    <property type="match status" value="1"/>
</dbReference>
<dbReference type="InterPro" id="IPR036388">
    <property type="entry name" value="WH-like_DNA-bd_sf"/>
</dbReference>
<gene>
    <name evidence="1" type="ORF">Mal48_40900</name>
</gene>
<protein>
    <recommendedName>
        <fullName evidence="3">Helix-turn-helix domain protein</fullName>
    </recommendedName>
</protein>
<dbReference type="SUPFAM" id="SSF46955">
    <property type="entry name" value="Putative DNA-binding domain"/>
    <property type="match status" value="1"/>
</dbReference>
<evidence type="ECO:0000313" key="2">
    <source>
        <dbReference type="Proteomes" id="UP000315724"/>
    </source>
</evidence>